<dbReference type="EMBL" id="GBXM01063564">
    <property type="protein sequence ID" value="JAH45013.1"/>
    <property type="molecule type" value="Transcribed_RNA"/>
</dbReference>
<accession>A0A0E9SWU2</accession>
<dbReference type="AlphaFoldDB" id="A0A0E9SWU2"/>
<organism evidence="1">
    <name type="scientific">Anguilla anguilla</name>
    <name type="common">European freshwater eel</name>
    <name type="synonym">Muraena anguilla</name>
    <dbReference type="NCBI Taxonomy" id="7936"/>
    <lineage>
        <taxon>Eukaryota</taxon>
        <taxon>Metazoa</taxon>
        <taxon>Chordata</taxon>
        <taxon>Craniata</taxon>
        <taxon>Vertebrata</taxon>
        <taxon>Euteleostomi</taxon>
        <taxon>Actinopterygii</taxon>
        <taxon>Neopterygii</taxon>
        <taxon>Teleostei</taxon>
        <taxon>Anguilliformes</taxon>
        <taxon>Anguillidae</taxon>
        <taxon>Anguilla</taxon>
    </lineage>
</organism>
<reference evidence="1" key="2">
    <citation type="journal article" date="2015" name="Fish Shellfish Immunol.">
        <title>Early steps in the European eel (Anguilla anguilla)-Vibrio vulnificus interaction in the gills: Role of the RtxA13 toxin.</title>
        <authorList>
            <person name="Callol A."/>
            <person name="Pajuelo D."/>
            <person name="Ebbesson L."/>
            <person name="Teles M."/>
            <person name="MacKenzie S."/>
            <person name="Amaro C."/>
        </authorList>
    </citation>
    <scope>NUCLEOTIDE SEQUENCE</scope>
</reference>
<proteinExistence type="predicted"/>
<protein>
    <submittedName>
        <fullName evidence="1">Uncharacterized protein</fullName>
    </submittedName>
</protein>
<name>A0A0E9SWU2_ANGAN</name>
<evidence type="ECO:0000313" key="1">
    <source>
        <dbReference type="EMBL" id="JAH45013.1"/>
    </source>
</evidence>
<sequence length="33" mass="3621">MPEVYSKNKFHSPVTVVLEGTVVMLHGNTSCCI</sequence>
<reference evidence="1" key="1">
    <citation type="submission" date="2014-11" db="EMBL/GenBank/DDBJ databases">
        <authorList>
            <person name="Amaro Gonzalez C."/>
        </authorList>
    </citation>
    <scope>NUCLEOTIDE SEQUENCE</scope>
</reference>